<proteinExistence type="predicted"/>
<dbReference type="InterPro" id="IPR009279">
    <property type="entry name" value="Portal_Mu"/>
</dbReference>
<dbReference type="Proteomes" id="UP000270272">
    <property type="component" value="Chromosome"/>
</dbReference>
<evidence type="ECO:0000313" key="1">
    <source>
        <dbReference type="EMBL" id="VEB94881.1"/>
    </source>
</evidence>
<reference evidence="1 2" key="1">
    <citation type="submission" date="2018-12" db="EMBL/GenBank/DDBJ databases">
        <authorList>
            <consortium name="Pathogen Informatics"/>
        </authorList>
    </citation>
    <scope>NUCLEOTIDE SEQUENCE [LARGE SCALE GENOMIC DNA]</scope>
    <source>
        <strain evidence="1 2">NCTC11075</strain>
    </source>
</reference>
<sequence length="522" mass="57798">MFKQLTGAVRRLFSSSTGQTVTVLQEELQQPQARASVVSVRTPSPGISVASTLSPGRLAGILRGAADGNARDFFIMAEELEERDLHYASVLRTRKLTVAGIEPSVEAASDDARDIDIADAVRNLITQPQIPELLFDLLDGLGKGVGVCEILWDTSNQFWQPRDYEWVDPRFLKPDRETLRDFRLLTDASPIEGEPLTPGKYVVHQPRLKSGLPLRNGLARLVAVMYMLKSYTVRDWWAFAEKFGIPVVVGKYGNNASPEQIQTLLEAIASLASDAGCAIPASMTLEMQETASRNNGGALFKEMAVWCDEQISKAVLGQTMTTDNGSSRSQADVHDRVRMDIARWDARQLENTLNEFLVRPFVIMNYGPQDSYPRVVLRLSEPEDLKMLVDALTPLIDRGMEVQMSEVRDKFGLSEPEKGAALLTPSSQALQPALAINRERLALNRNQQDDIDLMVADAMQDWQRTGDAFTSPVLQLAKDADSFDAFLAGLPELQKTLEPDEFVTQLAQLCFKARALGDVNDA</sequence>
<dbReference type="AlphaFoldDB" id="A0A447UW21"/>
<dbReference type="Pfam" id="PF06074">
    <property type="entry name" value="Portal_Mu"/>
    <property type="match status" value="1"/>
</dbReference>
<dbReference type="EMBL" id="LR134204">
    <property type="protein sequence ID" value="VEB94881.1"/>
    <property type="molecule type" value="Genomic_DNA"/>
</dbReference>
<accession>A0A447UW21</accession>
<protein>
    <submittedName>
        <fullName evidence="1">Phage portal protein</fullName>
    </submittedName>
</protein>
<evidence type="ECO:0000313" key="2">
    <source>
        <dbReference type="Proteomes" id="UP000270272"/>
    </source>
</evidence>
<organism evidence="1 2">
    <name type="scientific">Citrobacter koseri</name>
    <name type="common">Citrobacter diversus</name>
    <dbReference type="NCBI Taxonomy" id="545"/>
    <lineage>
        <taxon>Bacteria</taxon>
        <taxon>Pseudomonadati</taxon>
        <taxon>Pseudomonadota</taxon>
        <taxon>Gammaproteobacteria</taxon>
        <taxon>Enterobacterales</taxon>
        <taxon>Enterobacteriaceae</taxon>
        <taxon>Citrobacter</taxon>
    </lineage>
</organism>
<name>A0A447UW21_CITKO</name>
<gene>
    <name evidence="1" type="ORF">NCTC11075_05815</name>
</gene>